<keyword evidence="3" id="KW-1133">Transmembrane helix</keyword>
<dbReference type="PANTHER" id="PTHR24221:SF455">
    <property type="entry name" value="MULTIDRUG RESISTANCE PROTEIN PGP-3"/>
    <property type="match status" value="1"/>
</dbReference>
<dbReference type="PROSITE" id="PS50929">
    <property type="entry name" value="ABC_TM1F"/>
    <property type="match status" value="1"/>
</dbReference>
<dbReference type="PANTHER" id="PTHR24221">
    <property type="entry name" value="ATP-BINDING CASSETTE SUB-FAMILY B"/>
    <property type="match status" value="1"/>
</dbReference>
<dbReference type="GO" id="GO:0005524">
    <property type="term" value="F:ATP binding"/>
    <property type="evidence" value="ECO:0007669"/>
    <property type="project" value="InterPro"/>
</dbReference>
<dbReference type="GO" id="GO:0016020">
    <property type="term" value="C:membrane"/>
    <property type="evidence" value="ECO:0007669"/>
    <property type="project" value="UniProtKB-SubCell"/>
</dbReference>
<proteinExistence type="predicted"/>
<dbReference type="SUPFAM" id="SSF90123">
    <property type="entry name" value="ABC transporter transmembrane region"/>
    <property type="match status" value="1"/>
</dbReference>
<name>A0A0M3IMF7_ASCLU</name>
<dbReference type="InterPro" id="IPR036640">
    <property type="entry name" value="ABC1_TM_sf"/>
</dbReference>
<evidence type="ECO:0000259" key="6">
    <source>
        <dbReference type="PROSITE" id="PS50929"/>
    </source>
</evidence>
<accession>A0A0M3IMF7</accession>
<evidence type="ECO:0000259" key="5">
    <source>
        <dbReference type="PROSITE" id="PS50893"/>
    </source>
</evidence>
<protein>
    <submittedName>
        <fullName evidence="8">ABC transporter domain-containing protein</fullName>
    </submittedName>
</protein>
<dbReference type="WBParaSite" id="ALUE_0001993501-mRNA-1">
    <property type="protein sequence ID" value="ALUE_0001993501-mRNA-1"/>
    <property type="gene ID" value="ALUE_0001993501"/>
</dbReference>
<dbReference type="GO" id="GO:0140359">
    <property type="term" value="F:ABC-type transporter activity"/>
    <property type="evidence" value="ECO:0007669"/>
    <property type="project" value="InterPro"/>
</dbReference>
<feature type="domain" description="ABC transporter" evidence="5">
    <location>
        <begin position="180"/>
        <end position="416"/>
    </location>
</feature>
<evidence type="ECO:0000256" key="2">
    <source>
        <dbReference type="ARBA" id="ARBA00022692"/>
    </source>
</evidence>
<dbReference type="InterPro" id="IPR039421">
    <property type="entry name" value="Type_1_exporter"/>
</dbReference>
<dbReference type="Gene3D" id="3.40.50.300">
    <property type="entry name" value="P-loop containing nucleotide triphosphate hydrolases"/>
    <property type="match status" value="1"/>
</dbReference>
<evidence type="ECO:0000256" key="3">
    <source>
        <dbReference type="ARBA" id="ARBA00022989"/>
    </source>
</evidence>
<dbReference type="Pfam" id="PF00664">
    <property type="entry name" value="ABC_membrane"/>
    <property type="match status" value="1"/>
</dbReference>
<dbReference type="GO" id="GO:0016887">
    <property type="term" value="F:ATP hydrolysis activity"/>
    <property type="evidence" value="ECO:0007669"/>
    <property type="project" value="InterPro"/>
</dbReference>
<dbReference type="InterPro" id="IPR027417">
    <property type="entry name" value="P-loop_NTPase"/>
</dbReference>
<dbReference type="InterPro" id="IPR003439">
    <property type="entry name" value="ABC_transporter-like_ATP-bd"/>
</dbReference>
<dbReference type="PROSITE" id="PS50893">
    <property type="entry name" value="ABC_TRANSPORTER_2"/>
    <property type="match status" value="1"/>
</dbReference>
<sequence>MPIIIFLANFQLIIEAIEHHEAVRYLTQEQRFCDLFEYHMKEVYRHTIICALIESFAFSLQACFAYINFACLYRLGVALIATKRYQPFNIFQVVETLNCASMSLLTFNAYIPEYMRARFNAGLIFDMIRQRPQIDSSSEAGHRFVSTSYHSRSAVIFRLLNLRFEEYRMIIQIQDVFGNIAMERVYFAYPSNRANVVLRSVTLNFPQGRTIALTGPSGCGNCAPIDLIERFYDPMDGVLSFDGLDSREINMRYLRQQMALIECEPTLFSCTIKENITYGLRDISQQQVEQAAMLARVHDFIRTLPEGYETRVDDNRVRLPPVEKHKIAIARAIIRNPRILLIDNSTSTLEPEEEQEVQDVLSHVRRGRTCIMATQYSWNTQRCDWIVVMKGGRIIEHGSHDQLMKKQGLYARLTRQQTFD</sequence>
<dbReference type="Gene3D" id="1.20.1560.10">
    <property type="entry name" value="ABC transporter type 1, transmembrane domain"/>
    <property type="match status" value="1"/>
</dbReference>
<evidence type="ECO:0000256" key="1">
    <source>
        <dbReference type="ARBA" id="ARBA00004141"/>
    </source>
</evidence>
<evidence type="ECO:0000256" key="4">
    <source>
        <dbReference type="ARBA" id="ARBA00023136"/>
    </source>
</evidence>
<comment type="subcellular location">
    <subcellularLocation>
        <location evidence="1">Membrane</location>
        <topology evidence="1">Multi-pass membrane protein</topology>
    </subcellularLocation>
</comment>
<evidence type="ECO:0000313" key="7">
    <source>
        <dbReference type="Proteomes" id="UP000036681"/>
    </source>
</evidence>
<keyword evidence="2" id="KW-0812">Transmembrane</keyword>
<dbReference type="InterPro" id="IPR011527">
    <property type="entry name" value="ABC1_TM_dom"/>
</dbReference>
<dbReference type="Pfam" id="PF00005">
    <property type="entry name" value="ABC_tran"/>
    <property type="match status" value="1"/>
</dbReference>
<organism evidence="7 8">
    <name type="scientific">Ascaris lumbricoides</name>
    <name type="common">Giant roundworm</name>
    <dbReference type="NCBI Taxonomy" id="6252"/>
    <lineage>
        <taxon>Eukaryota</taxon>
        <taxon>Metazoa</taxon>
        <taxon>Ecdysozoa</taxon>
        <taxon>Nematoda</taxon>
        <taxon>Chromadorea</taxon>
        <taxon>Rhabditida</taxon>
        <taxon>Spirurina</taxon>
        <taxon>Ascaridomorpha</taxon>
        <taxon>Ascaridoidea</taxon>
        <taxon>Ascarididae</taxon>
        <taxon>Ascaris</taxon>
    </lineage>
</organism>
<feature type="domain" description="ABC transmembrane type-1" evidence="6">
    <location>
        <begin position="11"/>
        <end position="116"/>
    </location>
</feature>
<keyword evidence="4" id="KW-0472">Membrane</keyword>
<dbReference type="SUPFAM" id="SSF52540">
    <property type="entry name" value="P-loop containing nucleoside triphosphate hydrolases"/>
    <property type="match status" value="1"/>
</dbReference>
<evidence type="ECO:0000313" key="8">
    <source>
        <dbReference type="WBParaSite" id="ALUE_0001993501-mRNA-1"/>
    </source>
</evidence>
<dbReference type="Proteomes" id="UP000036681">
    <property type="component" value="Unplaced"/>
</dbReference>
<keyword evidence="7" id="KW-1185">Reference proteome</keyword>
<reference evidence="8" key="1">
    <citation type="submission" date="2017-02" db="UniProtKB">
        <authorList>
            <consortium name="WormBaseParasite"/>
        </authorList>
    </citation>
    <scope>IDENTIFICATION</scope>
</reference>
<dbReference type="AlphaFoldDB" id="A0A0M3IMF7"/>